<feature type="region of interest" description="Disordered" evidence="1">
    <location>
        <begin position="1"/>
        <end position="32"/>
    </location>
</feature>
<keyword evidence="2" id="KW-0472">Membrane</keyword>
<keyword evidence="4" id="KW-1185">Reference proteome</keyword>
<organism evidence="3 4">
    <name type="scientific">Mycolicibacter acidiphilus</name>
    <dbReference type="NCBI Taxonomy" id="2835306"/>
    <lineage>
        <taxon>Bacteria</taxon>
        <taxon>Bacillati</taxon>
        <taxon>Actinomycetota</taxon>
        <taxon>Actinomycetes</taxon>
        <taxon>Mycobacteriales</taxon>
        <taxon>Mycobacteriaceae</taxon>
        <taxon>Mycolicibacter</taxon>
    </lineage>
</organism>
<comment type="caution">
    <text evidence="3">The sequence shown here is derived from an EMBL/GenBank/DDBJ whole genome shotgun (WGS) entry which is preliminary data.</text>
</comment>
<accession>A0ABS5RIZ6</accession>
<evidence type="ECO:0000313" key="4">
    <source>
        <dbReference type="Proteomes" id="UP001519535"/>
    </source>
</evidence>
<dbReference type="EMBL" id="JAHCLR010000021">
    <property type="protein sequence ID" value="MBS9534272.1"/>
    <property type="molecule type" value="Genomic_DNA"/>
</dbReference>
<name>A0ABS5RIZ6_9MYCO</name>
<evidence type="ECO:0000313" key="3">
    <source>
        <dbReference type="EMBL" id="MBS9534272.1"/>
    </source>
</evidence>
<dbReference type="Proteomes" id="UP001519535">
    <property type="component" value="Unassembled WGS sequence"/>
</dbReference>
<keyword evidence="2" id="KW-1133">Transmembrane helix</keyword>
<feature type="transmembrane region" description="Helical" evidence="2">
    <location>
        <begin position="70"/>
        <end position="92"/>
    </location>
</feature>
<sequence>MTGPPWYPPPSGSSADPWAPYGRDPVSGEPFSDRSKVSAALLQLIGFFGLVGFGRIYLGQVGFGIAQMLGCLFIAGATRGIGIGVALIWGVIDAVLILTGRVRDAQHRLLR</sequence>
<evidence type="ECO:0000256" key="2">
    <source>
        <dbReference type="SAM" id="Phobius"/>
    </source>
</evidence>
<gene>
    <name evidence="3" type="ORF">KIH27_11805</name>
</gene>
<proteinExistence type="predicted"/>
<feature type="transmembrane region" description="Helical" evidence="2">
    <location>
        <begin position="37"/>
        <end position="58"/>
    </location>
</feature>
<dbReference type="RefSeq" id="WP_214093141.1">
    <property type="nucleotide sequence ID" value="NZ_JAHCLR010000021.1"/>
</dbReference>
<keyword evidence="2" id="KW-0812">Transmembrane</keyword>
<evidence type="ECO:0000256" key="1">
    <source>
        <dbReference type="SAM" id="MobiDB-lite"/>
    </source>
</evidence>
<reference evidence="3 4" key="1">
    <citation type="submission" date="2021-05" db="EMBL/GenBank/DDBJ databases">
        <title>Mycobacterium acidophilum sp. nov., an extremely acid-tolerant member of the genus Mycobacterium.</title>
        <authorList>
            <person name="Xia J."/>
        </authorList>
    </citation>
    <scope>NUCLEOTIDE SEQUENCE [LARGE SCALE GENOMIC DNA]</scope>
    <source>
        <strain evidence="3 4">M1</strain>
    </source>
</reference>
<feature type="compositionally biased region" description="Pro residues" evidence="1">
    <location>
        <begin position="1"/>
        <end position="11"/>
    </location>
</feature>
<protein>
    <submittedName>
        <fullName evidence="3">TM2 domain-containing protein</fullName>
    </submittedName>
</protein>